<evidence type="ECO:0008006" key="3">
    <source>
        <dbReference type="Google" id="ProtNLM"/>
    </source>
</evidence>
<protein>
    <recommendedName>
        <fullName evidence="3">HEAT repeat domain-containing protein</fullName>
    </recommendedName>
</protein>
<sequence length="217" mass="23964">MNDLAATWSRWKESTFGTGYHIWHEGLDVGAVTRLKGQARARALAMLRLGRSLGDDHASEALAAMGDVQTIAAMRARLRAGDPYLSPTTRVRIAAILHGIEPDPRLADHLVAVLDQTWSKGQSWSPRVDAAIGLREFSGPADEAALLAAVADVSYFVRYHACESLLHRYRASRRRLTDHPQLFALIRGPDGDDAPTADDLARYDEAKRRLRAMAARQ</sequence>
<keyword evidence="2" id="KW-1185">Reference proteome</keyword>
<organism evidence="1 2">
    <name type="scientific">Nannocystis pusilla</name>
    <dbReference type="NCBI Taxonomy" id="889268"/>
    <lineage>
        <taxon>Bacteria</taxon>
        <taxon>Pseudomonadati</taxon>
        <taxon>Myxococcota</taxon>
        <taxon>Polyangia</taxon>
        <taxon>Nannocystales</taxon>
        <taxon>Nannocystaceae</taxon>
        <taxon>Nannocystis</taxon>
    </lineage>
</organism>
<name>A0ABS7U4C0_9BACT</name>
<dbReference type="Proteomes" id="UP001139031">
    <property type="component" value="Unassembled WGS sequence"/>
</dbReference>
<dbReference type="RefSeq" id="WP_224197113.1">
    <property type="nucleotide sequence ID" value="NZ_JAIRAU010000056.1"/>
</dbReference>
<evidence type="ECO:0000313" key="2">
    <source>
        <dbReference type="Proteomes" id="UP001139031"/>
    </source>
</evidence>
<accession>A0ABS7U4C0</accession>
<comment type="caution">
    <text evidence="1">The sequence shown here is derived from an EMBL/GenBank/DDBJ whole genome shotgun (WGS) entry which is preliminary data.</text>
</comment>
<dbReference type="Gene3D" id="1.25.10.10">
    <property type="entry name" value="Leucine-rich Repeat Variant"/>
    <property type="match status" value="1"/>
</dbReference>
<dbReference type="EMBL" id="JAIRAU010000056">
    <property type="protein sequence ID" value="MBZ5715373.1"/>
    <property type="molecule type" value="Genomic_DNA"/>
</dbReference>
<dbReference type="InterPro" id="IPR011989">
    <property type="entry name" value="ARM-like"/>
</dbReference>
<reference evidence="1" key="1">
    <citation type="submission" date="2021-08" db="EMBL/GenBank/DDBJ databases">
        <authorList>
            <person name="Stevens D.C."/>
        </authorList>
    </citation>
    <scope>NUCLEOTIDE SEQUENCE</scope>
    <source>
        <strain evidence="1">DSM 53165</strain>
    </source>
</reference>
<proteinExistence type="predicted"/>
<gene>
    <name evidence="1" type="ORF">K7C98_39570</name>
</gene>
<evidence type="ECO:0000313" key="1">
    <source>
        <dbReference type="EMBL" id="MBZ5715373.1"/>
    </source>
</evidence>